<reference evidence="2 3" key="1">
    <citation type="submission" date="2018-07" db="EMBL/GenBank/DDBJ databases">
        <title>Venubactetium sediminum gen. nov., sp. nov., isolated from a marine solar saltern.</title>
        <authorList>
            <person name="Wang S."/>
        </authorList>
    </citation>
    <scope>NUCLEOTIDE SEQUENCE [LARGE SCALE GENOMIC DNA]</scope>
    <source>
        <strain evidence="2 3">WD2A32</strain>
    </source>
</reference>
<dbReference type="EMBL" id="QPMH01000020">
    <property type="protein sequence ID" value="RDD60757.1"/>
    <property type="molecule type" value="Genomic_DNA"/>
</dbReference>
<keyword evidence="1" id="KW-0732">Signal</keyword>
<evidence type="ECO:0000313" key="2">
    <source>
        <dbReference type="EMBL" id="RDD60757.1"/>
    </source>
</evidence>
<feature type="chain" id="PRO_5017052209" description="DUF3313 domain-containing protein" evidence="1">
    <location>
        <begin position="21"/>
        <end position="189"/>
    </location>
</feature>
<accession>A0A369T9A8</accession>
<feature type="signal peptide" evidence="1">
    <location>
        <begin position="1"/>
        <end position="20"/>
    </location>
</feature>
<evidence type="ECO:0000256" key="1">
    <source>
        <dbReference type="SAM" id="SignalP"/>
    </source>
</evidence>
<proteinExistence type="predicted"/>
<evidence type="ECO:0008006" key="4">
    <source>
        <dbReference type="Google" id="ProtNLM"/>
    </source>
</evidence>
<keyword evidence="3" id="KW-1185">Reference proteome</keyword>
<dbReference type="AlphaFoldDB" id="A0A369T9A8"/>
<dbReference type="RefSeq" id="WP_114583285.1">
    <property type="nucleotide sequence ID" value="NZ_QPMH01000020.1"/>
</dbReference>
<dbReference type="Proteomes" id="UP000253941">
    <property type="component" value="Unassembled WGS sequence"/>
</dbReference>
<organism evidence="2 3">
    <name type="scientific">Ferruginivarius sediminum</name>
    <dbReference type="NCBI Taxonomy" id="2661937"/>
    <lineage>
        <taxon>Bacteria</taxon>
        <taxon>Pseudomonadati</taxon>
        <taxon>Pseudomonadota</taxon>
        <taxon>Alphaproteobacteria</taxon>
        <taxon>Rhodospirillales</taxon>
        <taxon>Rhodospirillaceae</taxon>
        <taxon>Ferruginivarius</taxon>
    </lineage>
</organism>
<evidence type="ECO:0000313" key="3">
    <source>
        <dbReference type="Proteomes" id="UP000253941"/>
    </source>
</evidence>
<name>A0A369T9A8_9PROT</name>
<protein>
    <recommendedName>
        <fullName evidence="4">DUF3313 domain-containing protein</fullName>
    </recommendedName>
</protein>
<dbReference type="PROSITE" id="PS51257">
    <property type="entry name" value="PROKAR_LIPOPROTEIN"/>
    <property type="match status" value="1"/>
</dbReference>
<gene>
    <name evidence="2" type="ORF">DRB17_16285</name>
</gene>
<sequence length="189" mass="20361">MSLRLGRVAMICAMGVVACATGQNAVITHEYFAPTYGPKLLNSAGKYQAVPVEIVGNPFAAPKATVDAAMMNAVRRTAYGGRIAFTANPEGEVRSPFRLVAIFTPSPRIGHADVCTGSREQERQPLGGLELMMTYCFGERALSSVRARRADLGGPDDPAFDRFVRNTTAALFQPRKEDGNGPDGDDFFE</sequence>
<comment type="caution">
    <text evidence="2">The sequence shown here is derived from an EMBL/GenBank/DDBJ whole genome shotgun (WGS) entry which is preliminary data.</text>
</comment>